<keyword evidence="2" id="KW-1185">Reference proteome</keyword>
<dbReference type="EMBL" id="JAAOAO010000224">
    <property type="protein sequence ID" value="KAF5555103.1"/>
    <property type="molecule type" value="Genomic_DNA"/>
</dbReference>
<gene>
    <name evidence="1" type="ORF">FNAPI_6232</name>
</gene>
<proteinExistence type="predicted"/>
<dbReference type="AlphaFoldDB" id="A0A8H5JGU3"/>
<comment type="caution">
    <text evidence="1">The sequence shown here is derived from an EMBL/GenBank/DDBJ whole genome shotgun (WGS) entry which is preliminary data.</text>
</comment>
<sequence>MAAPEPTSLILSAVQASPCLSWSAAQNTRSNKKEAIDDTTSNALLRHLSLDPPSIINNAILQLRYAQFQQQPLANFPRATEEIKGAVAGAARGRGEATR</sequence>
<organism evidence="1 2">
    <name type="scientific">Fusarium napiforme</name>
    <dbReference type="NCBI Taxonomy" id="42672"/>
    <lineage>
        <taxon>Eukaryota</taxon>
        <taxon>Fungi</taxon>
        <taxon>Dikarya</taxon>
        <taxon>Ascomycota</taxon>
        <taxon>Pezizomycotina</taxon>
        <taxon>Sordariomycetes</taxon>
        <taxon>Hypocreomycetidae</taxon>
        <taxon>Hypocreales</taxon>
        <taxon>Nectriaceae</taxon>
        <taxon>Fusarium</taxon>
        <taxon>Fusarium fujikuroi species complex</taxon>
    </lineage>
</organism>
<dbReference type="Proteomes" id="UP000574317">
    <property type="component" value="Unassembled WGS sequence"/>
</dbReference>
<evidence type="ECO:0000313" key="2">
    <source>
        <dbReference type="Proteomes" id="UP000574317"/>
    </source>
</evidence>
<accession>A0A8H5JGU3</accession>
<protein>
    <submittedName>
        <fullName evidence="1">Uncharacterized protein</fullName>
    </submittedName>
</protein>
<evidence type="ECO:0000313" key="1">
    <source>
        <dbReference type="EMBL" id="KAF5555103.1"/>
    </source>
</evidence>
<name>A0A8H5JGU3_9HYPO</name>
<reference evidence="1 2" key="1">
    <citation type="submission" date="2020-05" db="EMBL/GenBank/DDBJ databases">
        <title>Identification and distribution of gene clusters putatively required for synthesis of sphingolipid metabolism inhibitors in phylogenetically diverse species of the filamentous fungus Fusarium.</title>
        <authorList>
            <person name="Kim H.-S."/>
            <person name="Busman M."/>
            <person name="Brown D.W."/>
            <person name="Divon H."/>
            <person name="Uhlig S."/>
            <person name="Proctor R.H."/>
        </authorList>
    </citation>
    <scope>NUCLEOTIDE SEQUENCE [LARGE SCALE GENOMIC DNA]</scope>
    <source>
        <strain evidence="1 2">NRRL 25196</strain>
    </source>
</reference>